<name>A0AAJ6GXB1_9XANT</name>
<evidence type="ECO:0000259" key="1">
    <source>
        <dbReference type="Pfam" id="PF13503"/>
    </source>
</evidence>
<dbReference type="AlphaFoldDB" id="A0AAJ6GXB1"/>
<proteinExistence type="predicted"/>
<reference evidence="2 3" key="1">
    <citation type="submission" date="2023-05" db="EMBL/GenBank/DDBJ databases">
        <title>Complete Genome Resource of Xanthomonas oryzae pv. leersiae Strain YNJC Isolated From Plateau Japonica Rice in Southwest China.</title>
        <authorList>
            <person name="Aa X."/>
            <person name="Mei L."/>
            <person name="Liu P."/>
            <person name="Yang Y."/>
            <person name="Tang C."/>
            <person name="Zhang F."/>
            <person name="Dong C."/>
            <person name="Wang B."/>
            <person name="Chen X."/>
            <person name="Dai L."/>
        </authorList>
    </citation>
    <scope>NUCLEOTIDE SEQUENCE [LARGE SCALE GENOMIC DNA]</scope>
    <source>
        <strain evidence="2 3">YNJC</strain>
    </source>
</reference>
<evidence type="ECO:0000313" key="2">
    <source>
        <dbReference type="EMBL" id="WIX07854.1"/>
    </source>
</evidence>
<accession>A0AAJ6GXB1</accession>
<dbReference type="EMBL" id="CP127225">
    <property type="protein sequence ID" value="WIX07854.1"/>
    <property type="molecule type" value="Genomic_DNA"/>
</dbReference>
<protein>
    <submittedName>
        <fullName evidence="2">DUF4123 domain-containing protein</fullName>
    </submittedName>
</protein>
<organism evidence="2 3">
    <name type="scientific">Xanthomonas oryzae pv. leersiae</name>
    <dbReference type="NCBI Taxonomy" id="3112258"/>
    <lineage>
        <taxon>Bacteria</taxon>
        <taxon>Pseudomonadati</taxon>
        <taxon>Pseudomonadota</taxon>
        <taxon>Gammaproteobacteria</taxon>
        <taxon>Lysobacterales</taxon>
        <taxon>Lysobacteraceae</taxon>
        <taxon>Xanthomonas</taxon>
    </lineage>
</organism>
<dbReference type="Pfam" id="PF13503">
    <property type="entry name" value="DUF4123"/>
    <property type="match status" value="1"/>
</dbReference>
<evidence type="ECO:0000313" key="3">
    <source>
        <dbReference type="Proteomes" id="UP001228059"/>
    </source>
</evidence>
<dbReference type="InterPro" id="IPR025391">
    <property type="entry name" value="DUF4123"/>
</dbReference>
<dbReference type="Proteomes" id="UP001228059">
    <property type="component" value="Chromosome"/>
</dbReference>
<feature type="domain" description="DUF4123" evidence="1">
    <location>
        <begin position="33"/>
        <end position="156"/>
    </location>
</feature>
<gene>
    <name evidence="2" type="ORF">QN060_07490</name>
</gene>
<sequence length="315" mass="35405">MSELSFANAPPDDQQLARLADTLMVHDVPAGRLWALIDVALVGAERFGAFRKRMKFQTYNALAESSLVAFGQHAPHLLECPEDQEARHYTIRQLYRFAGSATAVSWLWSDQARIALQRMAGYLAKVHIEDRKAPVHCRFADTRVLPHLLQVLTPTQSLPVRDAVSAWHWLGREADTEAWHPRSTAADEASPALAPLRLSIGQFRAMQVAAEPDVLFSSLLDKTPELVPTDDRGQFHRVIKQHVQTANALSLSTQQDRLQFLILSLSCGNDFYEIPALQPVWTSIAQHKIGLCDSMRSWGDVIWKALETRRDKIDA</sequence>
<dbReference type="RefSeq" id="WP_285957229.1">
    <property type="nucleotide sequence ID" value="NZ_CP127225.1"/>
</dbReference>